<dbReference type="EC" id="3.1.1.31" evidence="3"/>
<comment type="similarity">
    <text evidence="1">Belongs to the glucosamine/galactosamine-6-phosphate isomerase family. 6-phosphogluconolactonase subfamily.</text>
</comment>
<evidence type="ECO:0000256" key="1">
    <source>
        <dbReference type="ARBA" id="ARBA00010662"/>
    </source>
</evidence>
<dbReference type="GO" id="GO:0005975">
    <property type="term" value="P:carbohydrate metabolic process"/>
    <property type="evidence" value="ECO:0007669"/>
    <property type="project" value="InterPro"/>
</dbReference>
<dbReference type="Gene3D" id="3.40.50.1360">
    <property type="match status" value="1"/>
</dbReference>
<dbReference type="AlphaFoldDB" id="A0A3B0UV36"/>
<dbReference type="EMBL" id="UOEX01000111">
    <property type="protein sequence ID" value="VAW35005.1"/>
    <property type="molecule type" value="Genomic_DNA"/>
</dbReference>
<name>A0A3B0UV36_9ZZZZ</name>
<dbReference type="SUPFAM" id="SSF100950">
    <property type="entry name" value="NagB/RpiA/CoA transferase-like"/>
    <property type="match status" value="1"/>
</dbReference>
<organism evidence="3">
    <name type="scientific">hydrothermal vent metagenome</name>
    <dbReference type="NCBI Taxonomy" id="652676"/>
    <lineage>
        <taxon>unclassified sequences</taxon>
        <taxon>metagenomes</taxon>
        <taxon>ecological metagenomes</taxon>
    </lineage>
</organism>
<keyword evidence="3" id="KW-0378">Hydrolase</keyword>
<dbReference type="GO" id="GO:0006098">
    <property type="term" value="P:pentose-phosphate shunt"/>
    <property type="evidence" value="ECO:0007669"/>
    <property type="project" value="InterPro"/>
</dbReference>
<protein>
    <submittedName>
        <fullName evidence="3">6-phosphogluconolactonase, eukaryotic type</fullName>
        <ecNumber evidence="3">3.1.1.31</ecNumber>
    </submittedName>
</protein>
<evidence type="ECO:0000259" key="2">
    <source>
        <dbReference type="Pfam" id="PF01182"/>
    </source>
</evidence>
<proteinExistence type="inferred from homology"/>
<reference evidence="3" key="1">
    <citation type="submission" date="2018-06" db="EMBL/GenBank/DDBJ databases">
        <authorList>
            <person name="Zhirakovskaya E."/>
        </authorList>
    </citation>
    <scope>NUCLEOTIDE SEQUENCE</scope>
</reference>
<dbReference type="InterPro" id="IPR039104">
    <property type="entry name" value="6PGL"/>
</dbReference>
<dbReference type="PANTHER" id="PTHR11054:SF0">
    <property type="entry name" value="6-PHOSPHOGLUCONOLACTONASE"/>
    <property type="match status" value="1"/>
</dbReference>
<dbReference type="InterPro" id="IPR005900">
    <property type="entry name" value="6-phosphogluconolactonase_DevB"/>
</dbReference>
<feature type="domain" description="Glucosamine/galactosamine-6-phosphate isomerase" evidence="2">
    <location>
        <begin position="13"/>
        <end position="235"/>
    </location>
</feature>
<dbReference type="InterPro" id="IPR037171">
    <property type="entry name" value="NagB/RpiA_transferase-like"/>
</dbReference>
<accession>A0A3B0UV36</accession>
<gene>
    <name evidence="3" type="ORF">MNBD_DELTA03-973</name>
</gene>
<dbReference type="NCBIfam" id="TIGR01198">
    <property type="entry name" value="pgl"/>
    <property type="match status" value="1"/>
</dbReference>
<evidence type="ECO:0000313" key="3">
    <source>
        <dbReference type="EMBL" id="VAW35005.1"/>
    </source>
</evidence>
<dbReference type="PANTHER" id="PTHR11054">
    <property type="entry name" value="6-PHOSPHOGLUCONOLACTONASE"/>
    <property type="match status" value="1"/>
</dbReference>
<dbReference type="InterPro" id="IPR006148">
    <property type="entry name" value="Glc/Gal-6P_isomerase"/>
</dbReference>
<dbReference type="Pfam" id="PF01182">
    <property type="entry name" value="Glucosamine_iso"/>
    <property type="match status" value="1"/>
</dbReference>
<dbReference type="CDD" id="cd01400">
    <property type="entry name" value="6PGL"/>
    <property type="match status" value="1"/>
</dbReference>
<dbReference type="GO" id="GO:0017057">
    <property type="term" value="F:6-phosphogluconolactonase activity"/>
    <property type="evidence" value="ECO:0007669"/>
    <property type="project" value="UniProtKB-EC"/>
</dbReference>
<sequence>MSEQTVNKLTYGDLEELSRAAADLIVELAETAVGERGFFSLCLAGGHTPARLYELLATDYREQINWRQTFVFWGDERLVPLDHKDSNYRLAAEHLLPCLPPANIKTVAVTSADPETAARLYEEEIERFRQEQGIGSGPLFDCVLLGMGPDGHCASLFPGSPLLEEDKKLVAAIAEPAGSPPVVRITLTLPALAASRAVIFMVSGGKKLELVSEILSGGGIQFPAARVRSQGAVYWLLAP</sequence>